<evidence type="ECO:0000313" key="6">
    <source>
        <dbReference type="EMBL" id="SIR45363.1"/>
    </source>
</evidence>
<dbReference type="PIRSF" id="PIRSF002741">
    <property type="entry name" value="MppA"/>
    <property type="match status" value="1"/>
</dbReference>
<dbReference type="Proteomes" id="UP000186914">
    <property type="component" value="Unassembled WGS sequence"/>
</dbReference>
<name>A0A1N7B2C1_9EURY</name>
<keyword evidence="3" id="KW-0732">Signal</keyword>
<feature type="domain" description="Solute-binding protein family 5" evidence="5">
    <location>
        <begin position="73"/>
        <end position="430"/>
    </location>
</feature>
<dbReference type="Gene3D" id="3.10.105.10">
    <property type="entry name" value="Dipeptide-binding Protein, Domain 3"/>
    <property type="match status" value="1"/>
</dbReference>
<dbReference type="GO" id="GO:0042597">
    <property type="term" value="C:periplasmic space"/>
    <property type="evidence" value="ECO:0007669"/>
    <property type="project" value="UniProtKB-ARBA"/>
</dbReference>
<sequence>MSALGGATMLAGCGGQTTSDGPSDGSEGGTFINTSPESATTLDPRMNELAWANSMMHYLFDTLVTVKPDGSDIVPHLAKERPKKQDETTYTVPLKQGVTFHDGSEMTAEDVAYSFNWVLDPKNKSTNRENLGFIDNVEKTGDYEVTFNLKYAYALFELELAGMNAAIVPKKVAENKGQKKFAQKPVGSGPFKLKDWQSGSHLTLERYDDYFLKKPKLKQIKYRIIPQAQTAFVDLKTGGVHQASVSETLLGEAKKIDSIQMKRISQFDYNGLIFNSKREPFDNRNVREAMQYLVDYDDMLKVTKGELAKRSYGFMPKDVNEAWNFPWQEWKQKYYPSRDHEKAKQLLEEAGYGDGFDVTMSTLASGKFKNMVIKLQNEMNQVGINAEVQEVDTGRWLDQLDTGEFDVTIYGWSGGQDPDGFYYYLFRNPRNDDGGVEDNYVGNAAGGMLYEAYPDSEKLKKADEKIRKARKLGSREERRKLYIELAETFQSEYPHIPVYSEQSATAWSKKVNGYDPTAFAAQPLCNKWSNASLDN</sequence>
<dbReference type="GO" id="GO:0015833">
    <property type="term" value="P:peptide transport"/>
    <property type="evidence" value="ECO:0007669"/>
    <property type="project" value="TreeGrafter"/>
</dbReference>
<feature type="compositionally biased region" description="Polar residues" evidence="4">
    <location>
        <begin position="31"/>
        <end position="41"/>
    </location>
</feature>
<dbReference type="PANTHER" id="PTHR30290:SF9">
    <property type="entry name" value="OLIGOPEPTIDE-BINDING PROTEIN APPA"/>
    <property type="match status" value="1"/>
</dbReference>
<accession>A0A1N7B2C1</accession>
<dbReference type="GO" id="GO:1904680">
    <property type="term" value="F:peptide transmembrane transporter activity"/>
    <property type="evidence" value="ECO:0007669"/>
    <property type="project" value="TreeGrafter"/>
</dbReference>
<dbReference type="CDD" id="cd00995">
    <property type="entry name" value="PBP2_NikA_DppA_OppA_like"/>
    <property type="match status" value="1"/>
</dbReference>
<dbReference type="InterPro" id="IPR000914">
    <property type="entry name" value="SBP_5_dom"/>
</dbReference>
<keyword evidence="7" id="KW-1185">Reference proteome</keyword>
<dbReference type="RefSeq" id="WP_245800047.1">
    <property type="nucleotide sequence ID" value="NZ_FTNO01000002.1"/>
</dbReference>
<protein>
    <submittedName>
        <fullName evidence="6">Peptide/nickel transport system substrate-binding protein</fullName>
    </submittedName>
</protein>
<dbReference type="InterPro" id="IPR030678">
    <property type="entry name" value="Peptide/Ni-bd"/>
</dbReference>
<evidence type="ECO:0000313" key="7">
    <source>
        <dbReference type="Proteomes" id="UP000186914"/>
    </source>
</evidence>
<dbReference type="Gene3D" id="3.90.76.10">
    <property type="entry name" value="Dipeptide-binding Protein, Domain 1"/>
    <property type="match status" value="1"/>
</dbReference>
<dbReference type="Gene3D" id="3.40.190.10">
    <property type="entry name" value="Periplasmic binding protein-like II"/>
    <property type="match status" value="1"/>
</dbReference>
<evidence type="ECO:0000256" key="3">
    <source>
        <dbReference type="ARBA" id="ARBA00022729"/>
    </source>
</evidence>
<dbReference type="Pfam" id="PF00496">
    <property type="entry name" value="SBP_bac_5"/>
    <property type="match status" value="1"/>
</dbReference>
<dbReference type="SUPFAM" id="SSF53850">
    <property type="entry name" value="Periplasmic binding protein-like II"/>
    <property type="match status" value="1"/>
</dbReference>
<organism evidence="6 7">
    <name type="scientific">Haladaptatus litoreus</name>
    <dbReference type="NCBI Taxonomy" id="553468"/>
    <lineage>
        <taxon>Archaea</taxon>
        <taxon>Methanobacteriati</taxon>
        <taxon>Methanobacteriota</taxon>
        <taxon>Stenosarchaea group</taxon>
        <taxon>Halobacteria</taxon>
        <taxon>Halobacteriales</taxon>
        <taxon>Haladaptataceae</taxon>
        <taxon>Haladaptatus</taxon>
    </lineage>
</organism>
<reference evidence="7" key="1">
    <citation type="submission" date="2017-01" db="EMBL/GenBank/DDBJ databases">
        <authorList>
            <person name="Varghese N."/>
            <person name="Submissions S."/>
        </authorList>
    </citation>
    <scope>NUCLEOTIDE SEQUENCE [LARGE SCALE GENOMIC DNA]</scope>
    <source>
        <strain evidence="7">CGMCC 1.7737</strain>
    </source>
</reference>
<dbReference type="GO" id="GO:0043190">
    <property type="term" value="C:ATP-binding cassette (ABC) transporter complex"/>
    <property type="evidence" value="ECO:0007669"/>
    <property type="project" value="InterPro"/>
</dbReference>
<evidence type="ECO:0000256" key="2">
    <source>
        <dbReference type="ARBA" id="ARBA00022448"/>
    </source>
</evidence>
<comment type="similarity">
    <text evidence="1">Belongs to the bacterial solute-binding protein 5 family.</text>
</comment>
<dbReference type="AlphaFoldDB" id="A0A1N7B2C1"/>
<dbReference type="EMBL" id="FTNO01000002">
    <property type="protein sequence ID" value="SIR45363.1"/>
    <property type="molecule type" value="Genomic_DNA"/>
</dbReference>
<evidence type="ECO:0000256" key="4">
    <source>
        <dbReference type="SAM" id="MobiDB-lite"/>
    </source>
</evidence>
<feature type="region of interest" description="Disordered" evidence="4">
    <location>
        <begin position="1"/>
        <end position="41"/>
    </location>
</feature>
<evidence type="ECO:0000259" key="5">
    <source>
        <dbReference type="Pfam" id="PF00496"/>
    </source>
</evidence>
<gene>
    <name evidence="6" type="ORF">SAMN05421858_2299</name>
</gene>
<evidence type="ECO:0000256" key="1">
    <source>
        <dbReference type="ARBA" id="ARBA00005695"/>
    </source>
</evidence>
<keyword evidence="2" id="KW-0813">Transport</keyword>
<dbReference type="InterPro" id="IPR039424">
    <property type="entry name" value="SBP_5"/>
</dbReference>
<proteinExistence type="inferred from homology"/>
<dbReference type="PANTHER" id="PTHR30290">
    <property type="entry name" value="PERIPLASMIC BINDING COMPONENT OF ABC TRANSPORTER"/>
    <property type="match status" value="1"/>
</dbReference>